<evidence type="ECO:0000313" key="2">
    <source>
        <dbReference type="Proteomes" id="UP000431264"/>
    </source>
</evidence>
<accession>A0A6I4IIC0</accession>
<evidence type="ECO:0000313" key="1">
    <source>
        <dbReference type="EMBL" id="MVO09513.1"/>
    </source>
</evidence>
<proteinExistence type="predicted"/>
<sequence length="211" mass="24368">MKKMILLCGCFLLTSCFEITERIKHHSDESGEYSLKVDFSKSWIRTRSAIWLEEVDGVSIPSEDDIKNKLVDFRTKASKIEGVSNIATTYNFKSYIFTITFQYKNLIALNAVLNSMNTDDPMTHFSISKESFFQRSASYPIPKNLVNKEDKKEDLEDAHITTIYTFDKEISKISNPSSKVSKNKQTVFLKHNIYNVLKNNTLMNNTIYFNP</sequence>
<keyword evidence="2" id="KW-1185">Reference proteome</keyword>
<evidence type="ECO:0008006" key="3">
    <source>
        <dbReference type="Google" id="ProtNLM"/>
    </source>
</evidence>
<dbReference type="RefSeq" id="WP_140997896.1">
    <property type="nucleotide sequence ID" value="NZ_VDCZ01000007.1"/>
</dbReference>
<gene>
    <name evidence="1" type="ORF">GOQ30_10120</name>
</gene>
<protein>
    <recommendedName>
        <fullName evidence="3">Lipoprotein</fullName>
    </recommendedName>
</protein>
<dbReference type="PROSITE" id="PS51257">
    <property type="entry name" value="PROKAR_LIPOPROTEIN"/>
    <property type="match status" value="1"/>
</dbReference>
<dbReference type="AlphaFoldDB" id="A0A6I4IIC0"/>
<dbReference type="Proteomes" id="UP000431264">
    <property type="component" value="Unassembled WGS sequence"/>
</dbReference>
<name>A0A6I4IIC0_9FLAO</name>
<dbReference type="EMBL" id="WQLW01000007">
    <property type="protein sequence ID" value="MVO09513.1"/>
    <property type="molecule type" value="Genomic_DNA"/>
</dbReference>
<reference evidence="2" key="1">
    <citation type="submission" date="2019-05" db="EMBL/GenBank/DDBJ databases">
        <title>Flavobacterium profundi sp. nov., isolated from a deep-sea seamount.</title>
        <authorList>
            <person name="Zhang D.-C."/>
        </authorList>
    </citation>
    <scope>NUCLEOTIDE SEQUENCE [LARGE SCALE GENOMIC DNA]</scope>
    <source>
        <strain evidence="2">TP390</strain>
    </source>
</reference>
<organism evidence="1 2">
    <name type="scientific">Flavobacterium profundi</name>
    <dbReference type="NCBI Taxonomy" id="1774945"/>
    <lineage>
        <taxon>Bacteria</taxon>
        <taxon>Pseudomonadati</taxon>
        <taxon>Bacteroidota</taxon>
        <taxon>Flavobacteriia</taxon>
        <taxon>Flavobacteriales</taxon>
        <taxon>Flavobacteriaceae</taxon>
        <taxon>Flavobacterium</taxon>
    </lineage>
</organism>
<comment type="caution">
    <text evidence="1">The sequence shown here is derived from an EMBL/GenBank/DDBJ whole genome shotgun (WGS) entry which is preliminary data.</text>
</comment>
<dbReference type="OrthoDB" id="978751at2"/>